<evidence type="ECO:0000313" key="2">
    <source>
        <dbReference type="EMBL" id="GAA3927328.1"/>
    </source>
</evidence>
<feature type="transmembrane region" description="Helical" evidence="1">
    <location>
        <begin position="26"/>
        <end position="48"/>
    </location>
</feature>
<protein>
    <submittedName>
        <fullName evidence="2">Uncharacterized protein</fullName>
    </submittedName>
</protein>
<evidence type="ECO:0000256" key="1">
    <source>
        <dbReference type="SAM" id="Phobius"/>
    </source>
</evidence>
<evidence type="ECO:0000313" key="3">
    <source>
        <dbReference type="Proteomes" id="UP001501727"/>
    </source>
</evidence>
<keyword evidence="1" id="KW-0812">Transmembrane</keyword>
<keyword evidence="1" id="KW-1133">Transmembrane helix</keyword>
<reference evidence="3" key="1">
    <citation type="journal article" date="2019" name="Int. J. Syst. Evol. Microbiol.">
        <title>The Global Catalogue of Microorganisms (GCM) 10K type strain sequencing project: providing services to taxonomists for standard genome sequencing and annotation.</title>
        <authorList>
            <consortium name="The Broad Institute Genomics Platform"/>
            <consortium name="The Broad Institute Genome Sequencing Center for Infectious Disease"/>
            <person name="Wu L."/>
            <person name="Ma J."/>
        </authorList>
    </citation>
    <scope>NUCLEOTIDE SEQUENCE [LARGE SCALE GENOMIC DNA]</scope>
    <source>
        <strain evidence="3">JCM 16916</strain>
    </source>
</reference>
<dbReference type="Proteomes" id="UP001501727">
    <property type="component" value="Unassembled WGS sequence"/>
</dbReference>
<gene>
    <name evidence="2" type="ORF">GCM10022229_21770</name>
</gene>
<keyword evidence="3" id="KW-1185">Reference proteome</keyword>
<name>A0ABP7MP50_9GAMM</name>
<dbReference type="RefSeq" id="WP_344760029.1">
    <property type="nucleotide sequence ID" value="NZ_BAAAZU010000014.1"/>
</dbReference>
<keyword evidence="1" id="KW-0472">Membrane</keyword>
<comment type="caution">
    <text evidence="2">The sequence shown here is derived from an EMBL/GenBank/DDBJ whole genome shotgun (WGS) entry which is preliminary data.</text>
</comment>
<accession>A0ABP7MP50</accession>
<proteinExistence type="predicted"/>
<sequence>MKSLAYIALTALYCYAAIDSFVDSAWGWLIAGLVIPPIGVLRGLYVLVMG</sequence>
<organism evidence="2 3">
    <name type="scientific">Luteimonas lutimaris</name>
    <dbReference type="NCBI Taxonomy" id="698645"/>
    <lineage>
        <taxon>Bacteria</taxon>
        <taxon>Pseudomonadati</taxon>
        <taxon>Pseudomonadota</taxon>
        <taxon>Gammaproteobacteria</taxon>
        <taxon>Lysobacterales</taxon>
        <taxon>Lysobacteraceae</taxon>
        <taxon>Luteimonas</taxon>
    </lineage>
</organism>
<dbReference type="EMBL" id="BAAAZU010000014">
    <property type="protein sequence ID" value="GAA3927328.1"/>
    <property type="molecule type" value="Genomic_DNA"/>
</dbReference>